<comment type="caution">
    <text evidence="1">The sequence shown here is derived from an EMBL/GenBank/DDBJ whole genome shotgun (WGS) entry which is preliminary data.</text>
</comment>
<evidence type="ECO:0000313" key="1">
    <source>
        <dbReference type="EMBL" id="PHT48376.1"/>
    </source>
</evidence>
<sequence length="223" mass="25904">MPFDLTVGHHATYPFGADVTNEPHKNMIQNFFRVLAICNTIIPDMDKKIGEISYAESSDEATFVIVARELRFRFFERKLDRITLHELDHQSGKLVDRFDTYKRDMYFHDMRICRDKNVAMAKKYFQRMGEYGCLHDSLTYGALISGKVFCFDLVQMFLFLPCILEALKHFPDIVVSDGEAEKLNHLVMLLRCNFKRLIAASNFSNQKVDANGKHFSWDVRGSL</sequence>
<gene>
    <name evidence="1" type="ORF">CQW23_12584</name>
</gene>
<keyword evidence="2" id="KW-1185">Reference proteome</keyword>
<dbReference type="GO" id="GO:0000166">
    <property type="term" value="F:nucleotide binding"/>
    <property type="evidence" value="ECO:0007669"/>
    <property type="project" value="InterPro"/>
</dbReference>
<dbReference type="OrthoDB" id="1656307at2759"/>
<reference evidence="2" key="2">
    <citation type="journal article" date="2017" name="J. Anim. Genet.">
        <title>Multiple reference genome sequences of hot pepper reveal the massive evolution of plant disease resistance genes by retroduplication.</title>
        <authorList>
            <person name="Kim S."/>
            <person name="Park J."/>
            <person name="Yeom S.-I."/>
            <person name="Kim Y.-M."/>
            <person name="Seo E."/>
            <person name="Kim K.-T."/>
            <person name="Kim M.-S."/>
            <person name="Lee J.M."/>
            <person name="Cheong K."/>
            <person name="Shin H.-S."/>
            <person name="Kim S.-B."/>
            <person name="Han K."/>
            <person name="Lee J."/>
            <person name="Park M."/>
            <person name="Lee H.-A."/>
            <person name="Lee H.-Y."/>
            <person name="Lee Y."/>
            <person name="Oh S."/>
            <person name="Lee J.H."/>
            <person name="Choi E."/>
            <person name="Choi E."/>
            <person name="Lee S.E."/>
            <person name="Jeon J."/>
            <person name="Kim H."/>
            <person name="Choi G."/>
            <person name="Song H."/>
            <person name="Lee J."/>
            <person name="Lee S.-C."/>
            <person name="Kwon J.-K."/>
            <person name="Lee H.-Y."/>
            <person name="Koo N."/>
            <person name="Hong Y."/>
            <person name="Kim R.W."/>
            <person name="Kang W.-H."/>
            <person name="Huh J.H."/>
            <person name="Kang B.-C."/>
            <person name="Yang T.-J."/>
            <person name="Lee Y.-H."/>
            <person name="Bennetzen J.L."/>
            <person name="Choi D."/>
        </authorList>
    </citation>
    <scope>NUCLEOTIDE SEQUENCE [LARGE SCALE GENOMIC DNA]</scope>
    <source>
        <strain evidence="2">cv. PBC81</strain>
    </source>
</reference>
<dbReference type="Gene3D" id="3.40.1110.10">
    <property type="entry name" value="Calcium-transporting ATPase, cytoplasmic domain N"/>
    <property type="match status" value="1"/>
</dbReference>
<accession>A0A2G2WSY7</accession>
<protein>
    <submittedName>
        <fullName evidence="1">Uncharacterized protein</fullName>
    </submittedName>
</protein>
<dbReference type="EMBL" id="MLFT02000005">
    <property type="protein sequence ID" value="PHT48376.1"/>
    <property type="molecule type" value="Genomic_DNA"/>
</dbReference>
<proteinExistence type="predicted"/>
<evidence type="ECO:0000313" key="2">
    <source>
        <dbReference type="Proteomes" id="UP000224567"/>
    </source>
</evidence>
<dbReference type="STRING" id="33114.A0A2G2WSY7"/>
<dbReference type="InterPro" id="IPR023299">
    <property type="entry name" value="ATPase_P-typ_cyto_dom_N"/>
</dbReference>
<reference evidence="1 2" key="1">
    <citation type="journal article" date="2017" name="Genome Biol.">
        <title>New reference genome sequences of hot pepper reveal the massive evolution of plant disease-resistance genes by retroduplication.</title>
        <authorList>
            <person name="Kim S."/>
            <person name="Park J."/>
            <person name="Yeom S.I."/>
            <person name="Kim Y.M."/>
            <person name="Seo E."/>
            <person name="Kim K.T."/>
            <person name="Kim M.S."/>
            <person name="Lee J.M."/>
            <person name="Cheong K."/>
            <person name="Shin H.S."/>
            <person name="Kim S.B."/>
            <person name="Han K."/>
            <person name="Lee J."/>
            <person name="Park M."/>
            <person name="Lee H.A."/>
            <person name="Lee H.Y."/>
            <person name="Lee Y."/>
            <person name="Oh S."/>
            <person name="Lee J.H."/>
            <person name="Choi E."/>
            <person name="Choi E."/>
            <person name="Lee S.E."/>
            <person name="Jeon J."/>
            <person name="Kim H."/>
            <person name="Choi G."/>
            <person name="Song H."/>
            <person name="Lee J."/>
            <person name="Lee S.C."/>
            <person name="Kwon J.K."/>
            <person name="Lee H.Y."/>
            <person name="Koo N."/>
            <person name="Hong Y."/>
            <person name="Kim R.W."/>
            <person name="Kang W.H."/>
            <person name="Huh J.H."/>
            <person name="Kang B.C."/>
            <person name="Yang T.J."/>
            <person name="Lee Y.H."/>
            <person name="Bennetzen J.L."/>
            <person name="Choi D."/>
        </authorList>
    </citation>
    <scope>NUCLEOTIDE SEQUENCE [LARGE SCALE GENOMIC DNA]</scope>
    <source>
        <strain evidence="2">cv. PBC81</strain>
    </source>
</reference>
<dbReference type="Proteomes" id="UP000224567">
    <property type="component" value="Unassembled WGS sequence"/>
</dbReference>
<dbReference type="AlphaFoldDB" id="A0A2G2WSY7"/>
<name>A0A2G2WSY7_CAPBA</name>
<organism evidence="1 2">
    <name type="scientific">Capsicum baccatum</name>
    <name type="common">Peruvian pepper</name>
    <dbReference type="NCBI Taxonomy" id="33114"/>
    <lineage>
        <taxon>Eukaryota</taxon>
        <taxon>Viridiplantae</taxon>
        <taxon>Streptophyta</taxon>
        <taxon>Embryophyta</taxon>
        <taxon>Tracheophyta</taxon>
        <taxon>Spermatophyta</taxon>
        <taxon>Magnoliopsida</taxon>
        <taxon>eudicotyledons</taxon>
        <taxon>Gunneridae</taxon>
        <taxon>Pentapetalae</taxon>
        <taxon>asterids</taxon>
        <taxon>lamiids</taxon>
        <taxon>Solanales</taxon>
        <taxon>Solanaceae</taxon>
        <taxon>Solanoideae</taxon>
        <taxon>Capsiceae</taxon>
        <taxon>Capsicum</taxon>
    </lineage>
</organism>